<gene>
    <name evidence="1" type="ORF">SBAD_LOCUS9300</name>
</gene>
<accession>A0A183J0A2</accession>
<dbReference type="AlphaFoldDB" id="A0A183J0A2"/>
<dbReference type="EMBL" id="UZAM01012556">
    <property type="protein sequence ID" value="VDP22400.1"/>
    <property type="molecule type" value="Genomic_DNA"/>
</dbReference>
<evidence type="ECO:0000313" key="2">
    <source>
        <dbReference type="Proteomes" id="UP000270296"/>
    </source>
</evidence>
<reference evidence="1 2" key="2">
    <citation type="submission" date="2018-11" db="EMBL/GenBank/DDBJ databases">
        <authorList>
            <consortium name="Pathogen Informatics"/>
        </authorList>
    </citation>
    <scope>NUCLEOTIDE SEQUENCE [LARGE SCALE GENOMIC DNA]</scope>
</reference>
<evidence type="ECO:0000313" key="3">
    <source>
        <dbReference type="WBParaSite" id="SBAD_0000963301-mRNA-1"/>
    </source>
</evidence>
<evidence type="ECO:0000313" key="1">
    <source>
        <dbReference type="EMBL" id="VDP22400.1"/>
    </source>
</evidence>
<dbReference type="Proteomes" id="UP000270296">
    <property type="component" value="Unassembled WGS sequence"/>
</dbReference>
<proteinExistence type="predicted"/>
<protein>
    <submittedName>
        <fullName evidence="1 3">Uncharacterized protein</fullName>
    </submittedName>
</protein>
<organism evidence="3">
    <name type="scientific">Soboliphyme baturini</name>
    <dbReference type="NCBI Taxonomy" id="241478"/>
    <lineage>
        <taxon>Eukaryota</taxon>
        <taxon>Metazoa</taxon>
        <taxon>Ecdysozoa</taxon>
        <taxon>Nematoda</taxon>
        <taxon>Enoplea</taxon>
        <taxon>Dorylaimia</taxon>
        <taxon>Dioctophymatida</taxon>
        <taxon>Dioctophymatoidea</taxon>
        <taxon>Soboliphymatidae</taxon>
        <taxon>Soboliphyme</taxon>
    </lineage>
</organism>
<name>A0A183J0A2_9BILA</name>
<dbReference type="WBParaSite" id="SBAD_0000963301-mRNA-1">
    <property type="protein sequence ID" value="SBAD_0000963301-mRNA-1"/>
    <property type="gene ID" value="SBAD_0000963301"/>
</dbReference>
<reference evidence="3" key="1">
    <citation type="submission" date="2016-06" db="UniProtKB">
        <authorList>
            <consortium name="WormBaseParasite"/>
        </authorList>
    </citation>
    <scope>IDENTIFICATION</scope>
</reference>
<sequence>MFGADQQRTSGGEATVACHGLNDFLPPPPPPPLPATSVINVLPRLPSRFHSCLRVAHVTCVRDVCSAWRMSALFHVCVNASELVLAGTTVMTSFATPLDRLRLCLRLLAHPLLVSLPRTMTQTTVVTGQP</sequence>
<keyword evidence="2" id="KW-1185">Reference proteome</keyword>